<reference evidence="1 2" key="1">
    <citation type="submission" date="2019-08" db="EMBL/GenBank/DDBJ databases">
        <title>Bacillus genomes from the desert of Cuatro Cienegas, Coahuila.</title>
        <authorList>
            <person name="Olmedo-Alvarez G."/>
        </authorList>
    </citation>
    <scope>NUCLEOTIDE SEQUENCE [LARGE SCALE GENOMIC DNA]</scope>
    <source>
        <strain evidence="1 2">CH40_1T</strain>
    </source>
</reference>
<dbReference type="AlphaFoldDB" id="A0A5D4KJH0"/>
<sequence>MLLLAALLVGCNNAKTMEDAFYKEMNRLEDVDDYNLLKKVEKDNVILFNTYIEGDEQNNEQLIISYFKKGNKEWVLDKAAACYDEWSAYLGDKPYIWCGTLTEPAQDKVYVGDAEANIIEVEGSSKRVWYHLSENENEEIKVKLTDGTEEWLKKVKY</sequence>
<proteinExistence type="predicted"/>
<dbReference type="Proteomes" id="UP000323317">
    <property type="component" value="Unassembled WGS sequence"/>
</dbReference>
<organism evidence="1 2">
    <name type="scientific">Rossellomorea vietnamensis</name>
    <dbReference type="NCBI Taxonomy" id="218284"/>
    <lineage>
        <taxon>Bacteria</taxon>
        <taxon>Bacillati</taxon>
        <taxon>Bacillota</taxon>
        <taxon>Bacilli</taxon>
        <taxon>Bacillales</taxon>
        <taxon>Bacillaceae</taxon>
        <taxon>Rossellomorea</taxon>
    </lineage>
</organism>
<gene>
    <name evidence="1" type="ORF">FZC79_05035</name>
</gene>
<protein>
    <submittedName>
        <fullName evidence="1">Uncharacterized protein</fullName>
    </submittedName>
</protein>
<name>A0A5D4KJH0_9BACI</name>
<evidence type="ECO:0000313" key="1">
    <source>
        <dbReference type="EMBL" id="TYR77116.1"/>
    </source>
</evidence>
<evidence type="ECO:0000313" key="2">
    <source>
        <dbReference type="Proteomes" id="UP000323317"/>
    </source>
</evidence>
<comment type="caution">
    <text evidence="1">The sequence shown here is derived from an EMBL/GenBank/DDBJ whole genome shotgun (WGS) entry which is preliminary data.</text>
</comment>
<accession>A0A5D4KJH0</accession>
<dbReference type="EMBL" id="VTEH01000002">
    <property type="protein sequence ID" value="TYR77116.1"/>
    <property type="molecule type" value="Genomic_DNA"/>
</dbReference>